<dbReference type="OrthoDB" id="5856457at2759"/>
<dbReference type="InterPro" id="IPR019408">
    <property type="entry name" value="7TM_GPCR_serpentine_rcpt_Srab"/>
</dbReference>
<evidence type="ECO:0000256" key="6">
    <source>
        <dbReference type="SAM" id="Phobius"/>
    </source>
</evidence>
<dbReference type="Proteomes" id="UP000605970">
    <property type="component" value="Unassembled WGS sequence"/>
</dbReference>
<dbReference type="InterPro" id="IPR051080">
    <property type="entry name" value="Nematode_rcpt-like_serp_alpha"/>
</dbReference>
<keyword evidence="2 6" id="KW-0812">Transmembrane</keyword>
<feature type="transmembrane region" description="Helical" evidence="6">
    <location>
        <begin position="57"/>
        <end position="87"/>
    </location>
</feature>
<keyword evidence="3 6" id="KW-1133">Transmembrane helix</keyword>
<dbReference type="PANTHER" id="PTHR31357">
    <property type="entry name" value="SERPENTINE RECEPTOR CLASS ALPHA-10"/>
    <property type="match status" value="1"/>
</dbReference>
<feature type="transmembrane region" description="Helical" evidence="6">
    <location>
        <begin position="276"/>
        <end position="303"/>
    </location>
</feature>
<evidence type="ECO:0000313" key="8">
    <source>
        <dbReference type="Proteomes" id="UP000605970"/>
    </source>
</evidence>
<name>A0A8S9ZJH3_9BILA</name>
<feature type="transmembrane region" description="Helical" evidence="6">
    <location>
        <begin position="148"/>
        <end position="168"/>
    </location>
</feature>
<comment type="caution">
    <text evidence="7">The sequence shown here is derived from an EMBL/GenBank/DDBJ whole genome shotgun (WGS) entry which is preliminary data.</text>
</comment>
<dbReference type="GO" id="GO:0004984">
    <property type="term" value="F:olfactory receptor activity"/>
    <property type="evidence" value="ECO:0007669"/>
    <property type="project" value="TreeGrafter"/>
</dbReference>
<dbReference type="GO" id="GO:0016020">
    <property type="term" value="C:membrane"/>
    <property type="evidence" value="ECO:0007669"/>
    <property type="project" value="UniProtKB-SubCell"/>
</dbReference>
<sequence>MAYVPENNCTASLLYVQFIPLYIVHWVQSLLSLTTLIFCIVNIVWSYKQKQVINFHINVKIILFGALFCYILHSILMFTMHFYYIILFHFPTFNNYCIYTITAWKCLLLRIPTYITVAGFTFVHLAICIERSIATAYINKYQQYSYKIGLFLLFPIFIIPIIWNFWIFSQEDLFNLKAYCMSSSIFSSPRLVIMSYILMGFDVIAVIIEIILYKINIRQKSNKISDYSLQKSLQLKENDISIKLILPLSASHTLLFTCYLLIYISLKIIYNNSDGLIYAAAIELAHLSETLYTFINVALFFYLQRKIAIKTRLIIIESNLKQSEKVKIHAAQYLKYW</sequence>
<dbReference type="AlphaFoldDB" id="A0A8S9ZJH3"/>
<evidence type="ECO:0000256" key="3">
    <source>
        <dbReference type="ARBA" id="ARBA00022989"/>
    </source>
</evidence>
<reference evidence="7" key="1">
    <citation type="journal article" date="2020" name="Ecol. Evol.">
        <title>Genome structure and content of the rice root-knot nematode (Meloidogyne graminicola).</title>
        <authorList>
            <person name="Phan N.T."/>
            <person name="Danchin E.G.J."/>
            <person name="Klopp C."/>
            <person name="Perfus-Barbeoch L."/>
            <person name="Kozlowski D.K."/>
            <person name="Koutsovoulos G.D."/>
            <person name="Lopez-Roques C."/>
            <person name="Bouchez O."/>
            <person name="Zahm M."/>
            <person name="Besnard G."/>
            <person name="Bellafiore S."/>
        </authorList>
    </citation>
    <scope>NUCLEOTIDE SEQUENCE</scope>
    <source>
        <strain evidence="7">VN-18</strain>
    </source>
</reference>
<feature type="transmembrane region" description="Helical" evidence="6">
    <location>
        <begin position="23"/>
        <end position="45"/>
    </location>
</feature>
<organism evidence="7 8">
    <name type="scientific">Meloidogyne graminicola</name>
    <dbReference type="NCBI Taxonomy" id="189291"/>
    <lineage>
        <taxon>Eukaryota</taxon>
        <taxon>Metazoa</taxon>
        <taxon>Ecdysozoa</taxon>
        <taxon>Nematoda</taxon>
        <taxon>Chromadorea</taxon>
        <taxon>Rhabditida</taxon>
        <taxon>Tylenchina</taxon>
        <taxon>Tylenchomorpha</taxon>
        <taxon>Tylenchoidea</taxon>
        <taxon>Meloidogynidae</taxon>
        <taxon>Meloidogyninae</taxon>
        <taxon>Meloidogyne</taxon>
    </lineage>
</organism>
<proteinExistence type="inferred from homology"/>
<comment type="similarity">
    <text evidence="5">Belongs to the nematode receptor-like protein sra family.</text>
</comment>
<accession>A0A8S9ZJH3</accession>
<feature type="transmembrane region" description="Helical" evidence="6">
    <location>
        <begin position="191"/>
        <end position="213"/>
    </location>
</feature>
<comment type="subcellular location">
    <subcellularLocation>
        <location evidence="1">Membrane</location>
        <topology evidence="1">Multi-pass membrane protein</topology>
    </subcellularLocation>
</comment>
<evidence type="ECO:0000256" key="1">
    <source>
        <dbReference type="ARBA" id="ARBA00004141"/>
    </source>
</evidence>
<dbReference type="PANTHER" id="PTHR31357:SF5">
    <property type="entry name" value="SERPENTINE RECEPTOR CLASS ALPHA-1-RELATED"/>
    <property type="match status" value="1"/>
</dbReference>
<dbReference type="EMBL" id="JABEBT010000075">
    <property type="protein sequence ID" value="KAF7633500.1"/>
    <property type="molecule type" value="Genomic_DNA"/>
</dbReference>
<feature type="transmembrane region" description="Helical" evidence="6">
    <location>
        <begin position="244"/>
        <end position="264"/>
    </location>
</feature>
<protein>
    <submittedName>
        <fullName evidence="7">Uncharacterized protein</fullName>
    </submittedName>
</protein>
<gene>
    <name evidence="7" type="ORF">Mgra_00007083</name>
</gene>
<evidence type="ECO:0000313" key="7">
    <source>
        <dbReference type="EMBL" id="KAF7633500.1"/>
    </source>
</evidence>
<keyword evidence="4 6" id="KW-0472">Membrane</keyword>
<keyword evidence="8" id="KW-1185">Reference proteome</keyword>
<dbReference type="Pfam" id="PF10292">
    <property type="entry name" value="7TM_GPCR_Srab"/>
    <property type="match status" value="1"/>
</dbReference>
<evidence type="ECO:0000256" key="5">
    <source>
        <dbReference type="ARBA" id="ARBA00037994"/>
    </source>
</evidence>
<evidence type="ECO:0000256" key="2">
    <source>
        <dbReference type="ARBA" id="ARBA00022692"/>
    </source>
</evidence>
<feature type="transmembrane region" description="Helical" evidence="6">
    <location>
        <begin position="107"/>
        <end position="127"/>
    </location>
</feature>
<evidence type="ECO:0000256" key="4">
    <source>
        <dbReference type="ARBA" id="ARBA00023136"/>
    </source>
</evidence>